<evidence type="ECO:0000313" key="10">
    <source>
        <dbReference type="EMBL" id="KAJ1362661.1"/>
    </source>
</evidence>
<keyword evidence="3" id="KW-0547">Nucleotide-binding</keyword>
<accession>A0AAD5N5G8</accession>
<evidence type="ECO:0000256" key="7">
    <source>
        <dbReference type="ARBA" id="ARBA00048679"/>
    </source>
</evidence>
<dbReference type="SUPFAM" id="SSF56112">
    <property type="entry name" value="Protein kinase-like (PK-like)"/>
    <property type="match status" value="1"/>
</dbReference>
<dbReference type="InterPro" id="IPR030616">
    <property type="entry name" value="Aur-like"/>
</dbReference>
<evidence type="ECO:0000256" key="5">
    <source>
        <dbReference type="ARBA" id="ARBA00022840"/>
    </source>
</evidence>
<comment type="catalytic activity">
    <reaction evidence="7">
        <text>L-seryl-[protein] + ATP = O-phospho-L-seryl-[protein] + ADP + H(+)</text>
        <dbReference type="Rhea" id="RHEA:17989"/>
        <dbReference type="Rhea" id="RHEA-COMP:9863"/>
        <dbReference type="Rhea" id="RHEA-COMP:11604"/>
        <dbReference type="ChEBI" id="CHEBI:15378"/>
        <dbReference type="ChEBI" id="CHEBI:29999"/>
        <dbReference type="ChEBI" id="CHEBI:30616"/>
        <dbReference type="ChEBI" id="CHEBI:83421"/>
        <dbReference type="ChEBI" id="CHEBI:456216"/>
        <dbReference type="EC" id="2.7.11.1"/>
    </reaction>
</comment>
<dbReference type="InterPro" id="IPR000719">
    <property type="entry name" value="Prot_kinase_dom"/>
</dbReference>
<evidence type="ECO:0000256" key="2">
    <source>
        <dbReference type="ARBA" id="ARBA00022679"/>
    </source>
</evidence>
<dbReference type="Gene3D" id="3.30.200.20">
    <property type="entry name" value="Phosphorylase Kinase, domain 1"/>
    <property type="match status" value="1"/>
</dbReference>
<dbReference type="Gene3D" id="1.10.510.10">
    <property type="entry name" value="Transferase(Phosphotransferase) domain 1"/>
    <property type="match status" value="1"/>
</dbReference>
<evidence type="ECO:0000256" key="6">
    <source>
        <dbReference type="ARBA" id="ARBA00047899"/>
    </source>
</evidence>
<comment type="catalytic activity">
    <reaction evidence="6">
        <text>L-threonyl-[protein] + ATP = O-phospho-L-threonyl-[protein] + ADP + H(+)</text>
        <dbReference type="Rhea" id="RHEA:46608"/>
        <dbReference type="Rhea" id="RHEA-COMP:11060"/>
        <dbReference type="Rhea" id="RHEA-COMP:11605"/>
        <dbReference type="ChEBI" id="CHEBI:15378"/>
        <dbReference type="ChEBI" id="CHEBI:30013"/>
        <dbReference type="ChEBI" id="CHEBI:30616"/>
        <dbReference type="ChEBI" id="CHEBI:61977"/>
        <dbReference type="ChEBI" id="CHEBI:456216"/>
        <dbReference type="EC" id="2.7.11.1"/>
    </reaction>
</comment>
<dbReference type="GO" id="GO:0004674">
    <property type="term" value="F:protein serine/threonine kinase activity"/>
    <property type="evidence" value="ECO:0007669"/>
    <property type="project" value="UniProtKB-KW"/>
</dbReference>
<protein>
    <recommendedName>
        <fullName evidence="8">Protein kinase domain-containing protein</fullName>
    </recommendedName>
</protein>
<reference evidence="10" key="1">
    <citation type="submission" date="2021-06" db="EMBL/GenBank/DDBJ databases">
        <title>Parelaphostrongylus tenuis whole genome reference sequence.</title>
        <authorList>
            <person name="Garwood T.J."/>
            <person name="Larsen P.A."/>
            <person name="Fountain-Jones N.M."/>
            <person name="Garbe J.R."/>
            <person name="Macchietto M.G."/>
            <person name="Kania S.A."/>
            <person name="Gerhold R.W."/>
            <person name="Richards J.E."/>
            <person name="Wolf T.M."/>
        </authorList>
    </citation>
    <scope>NUCLEOTIDE SEQUENCE</scope>
    <source>
        <strain evidence="10">MNPRO001-30</strain>
        <tissue evidence="10">Meninges</tissue>
    </source>
</reference>
<comment type="caution">
    <text evidence="10">The sequence shown here is derived from an EMBL/GenBank/DDBJ whole genome shotgun (WGS) entry which is preliminary data.</text>
</comment>
<dbReference type="GO" id="GO:0005524">
    <property type="term" value="F:ATP binding"/>
    <property type="evidence" value="ECO:0007669"/>
    <property type="project" value="UniProtKB-KW"/>
</dbReference>
<keyword evidence="2" id="KW-0808">Transferase</keyword>
<evidence type="ECO:0000256" key="4">
    <source>
        <dbReference type="ARBA" id="ARBA00022777"/>
    </source>
</evidence>
<keyword evidence="1" id="KW-0723">Serine/threonine-protein kinase</keyword>
<evidence type="ECO:0000313" key="11">
    <source>
        <dbReference type="Proteomes" id="UP001196413"/>
    </source>
</evidence>
<dbReference type="AlphaFoldDB" id="A0AAD5N5G8"/>
<dbReference type="EMBL" id="JAHQIW010004512">
    <property type="protein sequence ID" value="KAJ1362661.1"/>
    <property type="molecule type" value="Genomic_DNA"/>
</dbReference>
<evidence type="ECO:0000313" key="9">
    <source>
        <dbReference type="EMBL" id="KAJ1354380.1"/>
    </source>
</evidence>
<keyword evidence="4" id="KW-0418">Kinase</keyword>
<dbReference type="InterPro" id="IPR011009">
    <property type="entry name" value="Kinase-like_dom_sf"/>
</dbReference>
<evidence type="ECO:0000259" key="8">
    <source>
        <dbReference type="PROSITE" id="PS50011"/>
    </source>
</evidence>
<feature type="domain" description="Protein kinase" evidence="8">
    <location>
        <begin position="1"/>
        <end position="50"/>
    </location>
</feature>
<name>A0AAD5N5G8_PARTN</name>
<proteinExistence type="predicted"/>
<keyword evidence="11" id="KW-1185">Reference proteome</keyword>
<dbReference type="PANTHER" id="PTHR24350">
    <property type="entry name" value="SERINE/THREONINE-PROTEIN KINASE IAL-RELATED"/>
    <property type="match status" value="1"/>
</dbReference>
<sequence length="50" mass="5978">MIFRHPNILQLKSYFHDQQRVYIILESPEGGDLYERMKKKVKLDEAEAAK</sequence>
<organism evidence="10 11">
    <name type="scientific">Parelaphostrongylus tenuis</name>
    <name type="common">Meningeal worm</name>
    <dbReference type="NCBI Taxonomy" id="148309"/>
    <lineage>
        <taxon>Eukaryota</taxon>
        <taxon>Metazoa</taxon>
        <taxon>Ecdysozoa</taxon>
        <taxon>Nematoda</taxon>
        <taxon>Chromadorea</taxon>
        <taxon>Rhabditida</taxon>
        <taxon>Rhabditina</taxon>
        <taxon>Rhabditomorpha</taxon>
        <taxon>Strongyloidea</taxon>
        <taxon>Metastrongylidae</taxon>
        <taxon>Parelaphostrongylus</taxon>
    </lineage>
</organism>
<dbReference type="EMBL" id="JAHQIW010002051">
    <property type="protein sequence ID" value="KAJ1354380.1"/>
    <property type="molecule type" value="Genomic_DNA"/>
</dbReference>
<evidence type="ECO:0000256" key="1">
    <source>
        <dbReference type="ARBA" id="ARBA00022527"/>
    </source>
</evidence>
<evidence type="ECO:0000256" key="3">
    <source>
        <dbReference type="ARBA" id="ARBA00022741"/>
    </source>
</evidence>
<gene>
    <name evidence="9" type="ORF">KIN20_011300</name>
    <name evidence="10" type="ORF">KIN20_022299</name>
</gene>
<dbReference type="PROSITE" id="PS50011">
    <property type="entry name" value="PROTEIN_KINASE_DOM"/>
    <property type="match status" value="1"/>
</dbReference>
<keyword evidence="5" id="KW-0067">ATP-binding</keyword>
<dbReference type="Proteomes" id="UP001196413">
    <property type="component" value="Unassembled WGS sequence"/>
</dbReference>